<proteinExistence type="predicted"/>
<protein>
    <submittedName>
        <fullName evidence="1">Uncharacterized protein</fullName>
    </submittedName>
</protein>
<evidence type="ECO:0000313" key="2">
    <source>
        <dbReference type="Proteomes" id="UP001638806"/>
    </source>
</evidence>
<dbReference type="Proteomes" id="UP001638806">
    <property type="component" value="Unassembled WGS sequence"/>
</dbReference>
<organism evidence="1 2">
    <name type="scientific">Purpureocillium lilacinum</name>
    <name type="common">Paecilomyces lilacinus</name>
    <dbReference type="NCBI Taxonomy" id="33203"/>
    <lineage>
        <taxon>Eukaryota</taxon>
        <taxon>Fungi</taxon>
        <taxon>Dikarya</taxon>
        <taxon>Ascomycota</taxon>
        <taxon>Pezizomycotina</taxon>
        <taxon>Sordariomycetes</taxon>
        <taxon>Hypocreomycetidae</taxon>
        <taxon>Hypocreales</taxon>
        <taxon>Ophiocordycipitaceae</taxon>
        <taxon>Purpureocillium</taxon>
    </lineage>
</organism>
<evidence type="ECO:0000313" key="1">
    <source>
        <dbReference type="EMBL" id="KAL3952441.1"/>
    </source>
</evidence>
<name>A0ACC4D7V6_PURLI</name>
<keyword evidence="2" id="KW-1185">Reference proteome</keyword>
<reference evidence="1" key="1">
    <citation type="submission" date="2024-12" db="EMBL/GenBank/DDBJ databases">
        <title>Comparative genomics and development of molecular markers within Purpureocillium lilacinum and among Purpureocillium species.</title>
        <authorList>
            <person name="Yeh Z.-Y."/>
            <person name="Ni N.-T."/>
            <person name="Lo P.-H."/>
            <person name="Mushyakhwo K."/>
            <person name="Lin C.-F."/>
            <person name="Nai Y.-S."/>
        </authorList>
    </citation>
    <scope>NUCLEOTIDE SEQUENCE</scope>
    <source>
        <strain evidence="1">NCHU-NPUST-175</strain>
    </source>
</reference>
<dbReference type="EMBL" id="JBGNUJ010000012">
    <property type="protein sequence ID" value="KAL3952441.1"/>
    <property type="molecule type" value="Genomic_DNA"/>
</dbReference>
<accession>A0ACC4D7V6</accession>
<comment type="caution">
    <text evidence="1">The sequence shown here is derived from an EMBL/GenBank/DDBJ whole genome shotgun (WGS) entry which is preliminary data.</text>
</comment>
<gene>
    <name evidence="1" type="ORF">ACCO45_012384</name>
</gene>
<sequence length="467" mass="50838">MAPRPQTNRQPEGLVVATWDDKTSDMSYRGGASKAWLPTRCVLGKQWHRCFPLPPPPVPVPHAVLLAHHAETGPITPTPFVCSWATTMLLVDGESARACQAALSSVPPSHRREDFLEANCSLSKLIQLHGLLPSVYTAPRAACRPLGARSASAAASSRAILAKFSPSYIRALPRPSIALPIAQAGRDSILELDGPSDVVRSMWAKAQLLGSFAARGVSSYESSGAPRLDTRPLKQSAKNLLGANQWLKDKQHHSARDLSLRQECIFQPISTDVSGAVLKSVITNHIHQDSRKSWVSGTMNPGFRVETLPPFPQTNIHHPVPLQHVPFFVYSREDMEDARPAKRRRTMQERSGNSTTPMKRSSSTTQAAAGSIAFMANTHGDVENARENSKVPRGSGILTPAQTSVASTSPVYSDTSEARFQALYDEQDRRPKAQPKSRLPQAWRNRSASVMSLSNLVNDFEAVAGGS</sequence>